<evidence type="ECO:0000313" key="2">
    <source>
        <dbReference type="Proteomes" id="UP001355207"/>
    </source>
</evidence>
<dbReference type="GeneID" id="91097939"/>
<proteinExistence type="predicted"/>
<dbReference type="EMBL" id="CP144107">
    <property type="protein sequence ID" value="WWC92316.1"/>
    <property type="molecule type" value="Genomic_DNA"/>
</dbReference>
<dbReference type="AlphaFoldDB" id="A0AAX4K3Y9"/>
<name>A0AAX4K3Y9_9TREE</name>
<protein>
    <submittedName>
        <fullName evidence="1">Uncharacterized protein</fullName>
    </submittedName>
</protein>
<evidence type="ECO:0000313" key="1">
    <source>
        <dbReference type="EMBL" id="WWC92316.1"/>
    </source>
</evidence>
<gene>
    <name evidence="1" type="ORF">L201_007270</name>
</gene>
<dbReference type="RefSeq" id="XP_066079078.1">
    <property type="nucleotide sequence ID" value="XM_066222981.1"/>
</dbReference>
<reference evidence="1 2" key="1">
    <citation type="submission" date="2024-01" db="EMBL/GenBank/DDBJ databases">
        <title>Comparative genomics of Cryptococcus and Kwoniella reveals pathogenesis evolution and contrasting modes of karyotype evolution via chromosome fusion or intercentromeric recombination.</title>
        <authorList>
            <person name="Coelho M.A."/>
            <person name="David-Palma M."/>
            <person name="Shea T."/>
            <person name="Bowers K."/>
            <person name="McGinley-Smith S."/>
            <person name="Mohammad A.W."/>
            <person name="Gnirke A."/>
            <person name="Yurkov A.M."/>
            <person name="Nowrousian M."/>
            <person name="Sun S."/>
            <person name="Cuomo C.A."/>
            <person name="Heitman J."/>
        </authorList>
    </citation>
    <scope>NUCLEOTIDE SEQUENCE [LARGE SCALE GENOMIC DNA]</scope>
    <source>
        <strain evidence="1 2">CBS 6074</strain>
    </source>
</reference>
<dbReference type="Proteomes" id="UP001355207">
    <property type="component" value="Chromosome 10"/>
</dbReference>
<organism evidence="1 2">
    <name type="scientific">Kwoniella dendrophila CBS 6074</name>
    <dbReference type="NCBI Taxonomy" id="1295534"/>
    <lineage>
        <taxon>Eukaryota</taxon>
        <taxon>Fungi</taxon>
        <taxon>Dikarya</taxon>
        <taxon>Basidiomycota</taxon>
        <taxon>Agaricomycotina</taxon>
        <taxon>Tremellomycetes</taxon>
        <taxon>Tremellales</taxon>
        <taxon>Cryptococcaceae</taxon>
        <taxon>Kwoniella</taxon>
    </lineage>
</organism>
<accession>A0AAX4K3Y9</accession>
<keyword evidence="2" id="KW-1185">Reference proteome</keyword>
<sequence>MLQTVLARLNTHRSRIRLNGEDDLASSEALLNSKSELVEIKSNLIHDGTQIQVNEKDDTSATENVSGPPIIMMGSMDQKDAIIVSSDKKEFRVHAYKLADCRTSNTLEPIPIFTIGIELNDYRLCASAISESKKFVYNANEKSKEDIAYRISLPGCGVTDLGAMDYDLFKTIPDSIKFALHRAQHQVTKIDYSADWIKVARDFAIISAKIAQYEKERSKAAKSG</sequence>